<feature type="transmembrane region" description="Helical" evidence="2">
    <location>
        <begin position="1014"/>
        <end position="1034"/>
    </location>
</feature>
<feature type="compositionally biased region" description="Basic residues" evidence="1">
    <location>
        <begin position="944"/>
        <end position="956"/>
    </location>
</feature>
<keyword evidence="4" id="KW-1185">Reference proteome</keyword>
<feature type="compositionally biased region" description="Polar residues" evidence="1">
    <location>
        <begin position="415"/>
        <end position="437"/>
    </location>
</feature>
<name>A0AAV7BBT8_ENGPU</name>
<feature type="region of interest" description="Disordered" evidence="1">
    <location>
        <begin position="807"/>
        <end position="826"/>
    </location>
</feature>
<keyword evidence="2" id="KW-0472">Membrane</keyword>
<evidence type="ECO:0000313" key="4">
    <source>
        <dbReference type="Proteomes" id="UP000824782"/>
    </source>
</evidence>
<evidence type="ECO:0000313" key="3">
    <source>
        <dbReference type="EMBL" id="KAG8570050.1"/>
    </source>
</evidence>
<dbReference type="AlphaFoldDB" id="A0AAV7BBT8"/>
<feature type="compositionally biased region" description="Basic and acidic residues" evidence="1">
    <location>
        <begin position="330"/>
        <end position="352"/>
    </location>
</feature>
<keyword evidence="2" id="KW-1133">Transmembrane helix</keyword>
<comment type="caution">
    <text evidence="3">The sequence shown here is derived from an EMBL/GenBank/DDBJ whole genome shotgun (WGS) entry which is preliminary data.</text>
</comment>
<proteinExistence type="predicted"/>
<evidence type="ECO:0000256" key="2">
    <source>
        <dbReference type="SAM" id="Phobius"/>
    </source>
</evidence>
<accession>A0AAV7BBT8</accession>
<organism evidence="3 4">
    <name type="scientific">Engystomops pustulosus</name>
    <name type="common">Tungara frog</name>
    <name type="synonym">Physalaemus pustulosus</name>
    <dbReference type="NCBI Taxonomy" id="76066"/>
    <lineage>
        <taxon>Eukaryota</taxon>
        <taxon>Metazoa</taxon>
        <taxon>Chordata</taxon>
        <taxon>Craniata</taxon>
        <taxon>Vertebrata</taxon>
        <taxon>Euteleostomi</taxon>
        <taxon>Amphibia</taxon>
        <taxon>Batrachia</taxon>
        <taxon>Anura</taxon>
        <taxon>Neobatrachia</taxon>
        <taxon>Hyloidea</taxon>
        <taxon>Leptodactylidae</taxon>
        <taxon>Leiuperinae</taxon>
        <taxon>Engystomops</taxon>
    </lineage>
</organism>
<protein>
    <submittedName>
        <fullName evidence="3">Uncharacterized protein</fullName>
    </submittedName>
</protein>
<feature type="region of interest" description="Disordered" evidence="1">
    <location>
        <begin position="411"/>
        <end position="466"/>
    </location>
</feature>
<feature type="region of interest" description="Disordered" evidence="1">
    <location>
        <begin position="322"/>
        <end position="352"/>
    </location>
</feature>
<reference evidence="3" key="1">
    <citation type="thesis" date="2020" institute="ProQuest LLC" country="789 East Eisenhower Parkway, Ann Arbor, MI, USA">
        <title>Comparative Genomics and Chromosome Evolution.</title>
        <authorList>
            <person name="Mudd A.B."/>
        </authorList>
    </citation>
    <scope>NUCLEOTIDE SEQUENCE</scope>
    <source>
        <strain evidence="3">237g6f4</strain>
        <tissue evidence="3">Blood</tissue>
    </source>
</reference>
<feature type="transmembrane region" description="Helical" evidence="2">
    <location>
        <begin position="1046"/>
        <end position="1066"/>
    </location>
</feature>
<sequence>MCQVKMMMSDDIGTARQQTNSNNSNPGYDTDTHLSIQDSQGGIFIPIIEPKLKVCKEEDTFSPKCMTSTPVSEYNTEYNRPDHQLCAGNRQDRLDSSNKYGPIDKIGTLGGNSSEHNPSNDLQELVTPENDPSLVYMSVETTKDYRLDYQPYTDTGQEIMDTSCISPTHIASKDQIGSNSKDIYSDDLQQQNNVKGVMDTGELEYITLVVPVLEDVSENHCLDHQLYTSNGQDYMDISCTSPDNNLSKGQRGSYEDTTTKDNTYKNFQLQIMIQDSSRLAEITTMSCAVMDDPSMVPMGSTKDYEPEDQLYIGNGLDNIDLSSTTPDSTGFEHKNGPYKGDSLKDKASKDLQQHDNVQDDIGLDEKSTMTSTPVTENNNEYYRLDHQLCRGQDNLDVLGTNPNIYVPVDKRETLEGNSSENNPSNDLQERSSVTPENDVSMVCLSEESTEDYGPDYQPYTDTGQDNMDTSCIIPRHISPKDQMDISSNLQQQNNVKRFMDVDKKNTGNLENIPPLVPISEDAPGDDGFDHQFYASNGQDKMDIACTSHENKTSKIQKGTFETTCTKDKTSKNLQQQIMIQDSRRMDEMTTMSCALKDDPSMVTVGSTEDYELYTGNVLYNMVVLNTSTSNSHAFEHNIEAFQSNSMKANASKDFQQHDNAEDDKGLKYTMTSVHVSENNKDYYGPDHQLCTENGQDNINVLDTIPNKYVPENRMKTQEDTLSEGTPSNDFQEHINFQDIIGIGGKTTILSTLEADVPMVDMSEESTKDCRPDRQTTSNSQDNMDIFGTSPNNNSENNHLIHSLNSNASKENMGTSEGVGSKDNTGNDLQQQINVQDFVGKNDETSKSDAPLIHESNKMNEDYGSDHQLYIRNVQVDISCTSNKQQGTSSCTTTQIKETDGKNLNGVVFAKEIASARLLQERDATEVTIINKTPKVTNIEDERRSKAKVRRKNHKFRSNNISINPHPEDKTSSDPGGMESHGLNSQPQTQAIKDSPKVLATKGPQDCSISDGRQFNNYVALLYGVLYAVLYAVLYTGTRINKSWKKTFPFVITYLLCSMTVQAAALMGSGETAGGNITWKQCSIHLEEENLWKQFLYIANSDNSAELCGINVTMTHTKNCSESGILAKVYNETDLVFFTKNLAPAHWMVEYGIGAQGKSLPATCTEFLNDSLVRDIIHKPNGNDNKPPSHLKDEDKSLTVEVIVGSVLAGALFGCGLVFGLLYRFCPTFKRWVQKVAPSCRGCNNINPDTNTNYDPNPNPNYAAVPLNKVNGA</sequence>
<feature type="transmembrane region" description="Helical" evidence="2">
    <location>
        <begin position="1201"/>
        <end position="1224"/>
    </location>
</feature>
<gene>
    <name evidence="3" type="ORF">GDO81_014669</name>
</gene>
<dbReference type="Proteomes" id="UP000824782">
    <property type="component" value="Unassembled WGS sequence"/>
</dbReference>
<feature type="region of interest" description="Disordered" evidence="1">
    <location>
        <begin position="762"/>
        <end position="794"/>
    </location>
</feature>
<dbReference type="EMBL" id="WNYA01000006">
    <property type="protein sequence ID" value="KAG8570050.1"/>
    <property type="molecule type" value="Genomic_DNA"/>
</dbReference>
<feature type="compositionally biased region" description="Polar residues" evidence="1">
    <location>
        <begin position="774"/>
        <end position="794"/>
    </location>
</feature>
<feature type="compositionally biased region" description="Basic and acidic residues" evidence="1">
    <location>
        <begin position="764"/>
        <end position="773"/>
    </location>
</feature>
<evidence type="ECO:0000256" key="1">
    <source>
        <dbReference type="SAM" id="MobiDB-lite"/>
    </source>
</evidence>
<feature type="region of interest" description="Disordered" evidence="1">
    <location>
        <begin position="939"/>
        <end position="988"/>
    </location>
</feature>
<keyword evidence="2" id="KW-0812">Transmembrane</keyword>